<feature type="compositionally biased region" description="Basic and acidic residues" evidence="1">
    <location>
        <begin position="192"/>
        <end position="206"/>
    </location>
</feature>
<feature type="region of interest" description="Disordered" evidence="1">
    <location>
        <begin position="839"/>
        <end position="877"/>
    </location>
</feature>
<evidence type="ECO:0000313" key="3">
    <source>
        <dbReference type="Proteomes" id="UP001591681"/>
    </source>
</evidence>
<feature type="compositionally biased region" description="Polar residues" evidence="1">
    <location>
        <begin position="758"/>
        <end position="767"/>
    </location>
</feature>
<proteinExistence type="predicted"/>
<feature type="compositionally biased region" description="Basic and acidic residues" evidence="1">
    <location>
        <begin position="982"/>
        <end position="992"/>
    </location>
</feature>
<feature type="region of interest" description="Disordered" evidence="1">
    <location>
        <begin position="913"/>
        <end position="950"/>
    </location>
</feature>
<evidence type="ECO:0008006" key="4">
    <source>
        <dbReference type="Google" id="ProtNLM"/>
    </source>
</evidence>
<feature type="compositionally biased region" description="Polar residues" evidence="1">
    <location>
        <begin position="916"/>
        <end position="940"/>
    </location>
</feature>
<dbReference type="EMBL" id="JBHFQA010000002">
    <property type="protein sequence ID" value="KAL2102778.1"/>
    <property type="molecule type" value="Genomic_DNA"/>
</dbReference>
<evidence type="ECO:0000256" key="1">
    <source>
        <dbReference type="SAM" id="MobiDB-lite"/>
    </source>
</evidence>
<feature type="compositionally biased region" description="Basic and acidic residues" evidence="1">
    <location>
        <begin position="842"/>
        <end position="860"/>
    </location>
</feature>
<evidence type="ECO:0000313" key="2">
    <source>
        <dbReference type="EMBL" id="KAL2102778.1"/>
    </source>
</evidence>
<feature type="compositionally biased region" description="Basic and acidic residues" evidence="1">
    <location>
        <begin position="808"/>
        <end position="820"/>
    </location>
</feature>
<keyword evidence="3" id="KW-1185">Reference proteome</keyword>
<dbReference type="AlphaFoldDB" id="A0ABD1KUD7"/>
<reference evidence="2 3" key="1">
    <citation type="submission" date="2024-09" db="EMBL/GenBank/DDBJ databases">
        <title>A chromosome-level genome assembly of Gray's grenadier anchovy, Coilia grayii.</title>
        <authorList>
            <person name="Fu Z."/>
        </authorList>
    </citation>
    <scope>NUCLEOTIDE SEQUENCE [LARGE SCALE GENOMIC DNA]</scope>
    <source>
        <strain evidence="2">G4</strain>
        <tissue evidence="2">Muscle</tissue>
    </source>
</reference>
<feature type="region of interest" description="Disordered" evidence="1">
    <location>
        <begin position="713"/>
        <end position="769"/>
    </location>
</feature>
<dbReference type="InterPro" id="IPR011029">
    <property type="entry name" value="DEATH-like_dom_sf"/>
</dbReference>
<organism evidence="2 3">
    <name type="scientific">Coilia grayii</name>
    <name type="common">Gray's grenadier anchovy</name>
    <dbReference type="NCBI Taxonomy" id="363190"/>
    <lineage>
        <taxon>Eukaryota</taxon>
        <taxon>Metazoa</taxon>
        <taxon>Chordata</taxon>
        <taxon>Craniata</taxon>
        <taxon>Vertebrata</taxon>
        <taxon>Euteleostomi</taxon>
        <taxon>Actinopterygii</taxon>
        <taxon>Neopterygii</taxon>
        <taxon>Teleostei</taxon>
        <taxon>Clupei</taxon>
        <taxon>Clupeiformes</taxon>
        <taxon>Clupeoidei</taxon>
        <taxon>Engraulidae</taxon>
        <taxon>Coilinae</taxon>
        <taxon>Coilia</taxon>
    </lineage>
</organism>
<dbReference type="Gene3D" id="1.10.533.10">
    <property type="entry name" value="Death Domain, Fas"/>
    <property type="match status" value="1"/>
</dbReference>
<dbReference type="Proteomes" id="UP001591681">
    <property type="component" value="Unassembled WGS sequence"/>
</dbReference>
<feature type="region of interest" description="Disordered" evidence="1">
    <location>
        <begin position="192"/>
        <end position="219"/>
    </location>
</feature>
<accession>A0ABD1KUD7</accession>
<protein>
    <recommendedName>
        <fullName evidence="4">CARD domain-containing protein</fullName>
    </recommendedName>
</protein>
<feature type="region of interest" description="Disordered" evidence="1">
    <location>
        <begin position="963"/>
        <end position="1006"/>
    </location>
</feature>
<gene>
    <name evidence="2" type="ORF">ACEWY4_001946</name>
</gene>
<comment type="caution">
    <text evidence="2">The sequence shown here is derived from an EMBL/GenBank/DDBJ whole genome shotgun (WGS) entry which is preliminary data.</text>
</comment>
<name>A0ABD1KUD7_9TELE</name>
<sequence>MSVTMTAQERIRRHKPTLLTYLSNDHTFVLQRVDAREIIDRRFYKELMQERSELAIIHLLDYLIDSGSSESAETFLNLLKEKEIQNTYPGLKEITDNQGLENCTIGKLEEFVSDPKKAEELVDELKNKVKDGEMEKIENKLRKVKGMKKTFTLCFHAADIVDIKKNKELKDYLKPGKEKIFPSIAFKHLFETSDKKQKGETDESKGLEPSQCENSGNPGQILTENTASLVLDCHDLQAETSIKHLGCTNKTLSDQKHDAQTTKCGPMEVCINNSRHQPQSHQCTVSENLGEQCVGMQSIKDKRNVYETNEKDPLAVSGYGPSIGMDNSHKRGRDSLEEMKGMNDALSTLKTNHWSSEHQKSACGTPSTIPKQTCAEMSVHEKAELAPQFEERQNVGNLTNEFNPDTENQQVMTEPLSLEQNQGHDLEKNMDDSGKNNSYVNSDVSDCGVSENMNVPSVTDKLDMLYSTKYHSLIQQVGVETMENDLFKTSEHKFQNDQNNILAELTQPMDVQNSLSISRNSDSELGDKDALADSGYEVSRAIIDDSLIIERDSLEGKKEKSEDVSLLKRDSFSSDYEQAVSVTPSKIPKQTCTQMSVHENTGLAPQCDEIQNVENLATKSNPDTESHQVMAEPLSLQQSQGNNLEKNMDDSAKNNSYVNSDVSDCGVSENMNIESVTDNLDMLYSTKKHSLIQQVGAETNAIENIEVNNLVSSQPSAAPEPKAQDTSVDSASSTNSVASIHTLTTHSHSGPSDVTLGTVPNSVARSSSHMENKLLKTSEDWFQNDQDNILAEPAPQPIDVQSSFSNRRKSDSEIGDKDPLADSGFEVSSAIGGSLIIGRDSFGGKKEKSEDVSLLKRDSFSSDYQQPVSGTPPKMPKQICTQMSVHEPTPQPIDVPDSLSSSRTIECERVDLIEGSTASNTDENNQTEESQTKSYPLLQNSEEDDHNSSVDLGKTIKRDCLDQTMHSSDPDSKSTSAGSTKQDLKDGKDKQKPKTRRKQNRSENELRSERLYEWAKGQKYTLQELQNWIKIINKMEHKTIPCLVADHCITFEPPTGDRQVIFLADEKMLTKKGKLTSDCEVKVQYKMGILGINETIVFLPDNRSMPVQADGHTFEEIVELCRGFVFKVLAPLIVVFKKIQKEELVSKF</sequence>
<feature type="region of interest" description="Disordered" evidence="1">
    <location>
        <begin position="790"/>
        <end position="823"/>
    </location>
</feature>
<feature type="compositionally biased region" description="Polar residues" evidence="1">
    <location>
        <begin position="724"/>
        <end position="752"/>
    </location>
</feature>